<dbReference type="Gene3D" id="1.10.357.150">
    <property type="match status" value="1"/>
</dbReference>
<feature type="compositionally biased region" description="Pro residues" evidence="1">
    <location>
        <begin position="519"/>
        <end position="529"/>
    </location>
</feature>
<evidence type="ECO:0000256" key="1">
    <source>
        <dbReference type="SAM" id="MobiDB-lite"/>
    </source>
</evidence>
<dbReference type="GO" id="GO:0007094">
    <property type="term" value="P:mitotic spindle assembly checkpoint signaling"/>
    <property type="evidence" value="ECO:0007669"/>
    <property type="project" value="TreeGrafter"/>
</dbReference>
<feature type="domain" description="ZW10 C-terminal helical" evidence="2">
    <location>
        <begin position="792"/>
        <end position="935"/>
    </location>
</feature>
<dbReference type="EMBL" id="JAEVFJ010000035">
    <property type="protein sequence ID" value="KAH8091668.1"/>
    <property type="molecule type" value="Genomic_DNA"/>
</dbReference>
<dbReference type="Proteomes" id="UP000813824">
    <property type="component" value="Unassembled WGS sequence"/>
</dbReference>
<gene>
    <name evidence="3" type="ORF">BXZ70DRAFT_952772</name>
</gene>
<dbReference type="PANTHER" id="PTHR12205">
    <property type="entry name" value="CENTROMERE/KINETOCHORE PROTEIN ZW10"/>
    <property type="match status" value="1"/>
</dbReference>
<evidence type="ECO:0000259" key="2">
    <source>
        <dbReference type="Pfam" id="PF22766"/>
    </source>
</evidence>
<protein>
    <submittedName>
        <fullName evidence="3">Centromere/kinetochore Zw10-domain-containing protein</fullName>
    </submittedName>
</protein>
<accession>A0A8K0UIG0</accession>
<evidence type="ECO:0000313" key="3">
    <source>
        <dbReference type="EMBL" id="KAH8091668.1"/>
    </source>
</evidence>
<evidence type="ECO:0000313" key="4">
    <source>
        <dbReference type="Proteomes" id="UP000813824"/>
    </source>
</evidence>
<comment type="caution">
    <text evidence="3">The sequence shown here is derived from an EMBL/GenBank/DDBJ whole genome shotgun (WGS) entry which is preliminary data.</text>
</comment>
<feature type="compositionally biased region" description="Pro residues" evidence="1">
    <location>
        <begin position="597"/>
        <end position="612"/>
    </location>
</feature>
<reference evidence="3" key="1">
    <citation type="journal article" date="2021" name="New Phytol.">
        <title>Evolutionary innovations through gain and loss of genes in the ectomycorrhizal Boletales.</title>
        <authorList>
            <person name="Wu G."/>
            <person name="Miyauchi S."/>
            <person name="Morin E."/>
            <person name="Kuo A."/>
            <person name="Drula E."/>
            <person name="Varga T."/>
            <person name="Kohler A."/>
            <person name="Feng B."/>
            <person name="Cao Y."/>
            <person name="Lipzen A."/>
            <person name="Daum C."/>
            <person name="Hundley H."/>
            <person name="Pangilinan J."/>
            <person name="Johnson J."/>
            <person name="Barry K."/>
            <person name="LaButti K."/>
            <person name="Ng V."/>
            <person name="Ahrendt S."/>
            <person name="Min B."/>
            <person name="Choi I.G."/>
            <person name="Park H."/>
            <person name="Plett J.M."/>
            <person name="Magnuson J."/>
            <person name="Spatafora J.W."/>
            <person name="Nagy L.G."/>
            <person name="Henrissat B."/>
            <person name="Grigoriev I.V."/>
            <person name="Yang Z.L."/>
            <person name="Xu J."/>
            <person name="Martin F.M."/>
        </authorList>
    </citation>
    <scope>NUCLEOTIDE SEQUENCE</scope>
    <source>
        <strain evidence="3">KKN 215</strain>
    </source>
</reference>
<dbReference type="InterPro" id="IPR055148">
    <property type="entry name" value="ZW10_C_2"/>
</dbReference>
<proteinExistence type="predicted"/>
<dbReference type="GO" id="GO:0005737">
    <property type="term" value="C:cytoplasm"/>
    <property type="evidence" value="ECO:0007669"/>
    <property type="project" value="GOC"/>
</dbReference>
<keyword evidence="4" id="KW-1185">Reference proteome</keyword>
<sequence length="943" mass="104200">MSRSRSCHVVIPSSFLGRALAASFSPQHSHPVLYSLFQFTGSVLNRNTMAFPVPAHLPRKKDTDVSTTLLTKMSETTPKTLTFELTSSWVSELERAITQTKEQIRERIHSDLPAFEQQFSTSRSIQERLRTLSSNVDTLSTALSHPETGMIPNLVMTLSRHASLAQDVADANARHDALSYLSRCRHGLADLTTLAQEGRLPEVVSSCEDLDPVLLSPPPPLEESTIYTDLQRRYRSIQDRTQEQLSEALSRSISVSSHCIIVRSSVQVRQSDTVLPLSSIISALSSSSRTNHLNTLRRDLTTHYLENIFSQPFSVEVTSGNAESKLTLFPSPPNVENKDTRINNLTTVLTFLNDHLFHHLPPEPSFPRTLAKPVTSALLNKLLIPSLPSSLDQLPHYLSLVRHAVAFEETCLHQILDPTSREREIRSWVDGLASHYERKRRTDILERARGVILREENESEQFRVEVVIVPDTPKEPAPPVIAVGEEDPAAWGFEDESEESTPVDEDGWGFEDEPEPVPEPEPTPVPPVPVVAEQEDPADAWGWNDDEPLPADDPEAEDPSAWDDPWGEEEPAPAPAPVPKTATRLEKLAGKSNGTPVAPPIQSPNPLTAPPPTPAMPVAAKHVPPPLRTEPQIVKESYVVSGRVKELMFLVEDVLREAEELSSSGLLSPSSSTSSVGSVVGQSAAMILDLYRGLYPVTCADQLAKSPKRAVRFSNDCLWVSEEVGKVLKKGRVAPSAVERLAEGQERLKLLADSWFEDSIDNECQNVNDILDGASGFVEMADQEHFDECEAAVNSVLQDIRRWSQQVKSVLTKSKYYNAIGAVVDSALSRILSDVLALPDIPEVESHKLSELCHILGALEALFVEDPEQPSFVVAYVPSWLKFSYLSELLEASMADITYLFEEGALVDFEIEELAKLVCALFADTPLRANTVNKLMQGHPVLS</sequence>
<dbReference type="GO" id="GO:1990423">
    <property type="term" value="C:RZZ complex"/>
    <property type="evidence" value="ECO:0007669"/>
    <property type="project" value="TreeGrafter"/>
</dbReference>
<organism evidence="3 4">
    <name type="scientific">Cristinia sonorae</name>
    <dbReference type="NCBI Taxonomy" id="1940300"/>
    <lineage>
        <taxon>Eukaryota</taxon>
        <taxon>Fungi</taxon>
        <taxon>Dikarya</taxon>
        <taxon>Basidiomycota</taxon>
        <taxon>Agaricomycotina</taxon>
        <taxon>Agaricomycetes</taxon>
        <taxon>Agaricomycetidae</taxon>
        <taxon>Agaricales</taxon>
        <taxon>Pleurotineae</taxon>
        <taxon>Stephanosporaceae</taxon>
        <taxon>Cristinia</taxon>
    </lineage>
</organism>
<dbReference type="InterPro" id="IPR046362">
    <property type="entry name" value="Zw10/DSL1_C_sf"/>
</dbReference>
<dbReference type="Pfam" id="PF22766">
    <property type="entry name" value="ZW10_C2"/>
    <property type="match status" value="1"/>
</dbReference>
<dbReference type="OrthoDB" id="534815at2759"/>
<dbReference type="PANTHER" id="PTHR12205:SF0">
    <property type="entry name" value="CENTROMERE_KINETOCHORE PROTEIN ZW10 HOMOLOG"/>
    <property type="match status" value="1"/>
</dbReference>
<name>A0A8K0UIG0_9AGAR</name>
<feature type="compositionally biased region" description="Acidic residues" evidence="1">
    <location>
        <begin position="533"/>
        <end position="571"/>
    </location>
</feature>
<feature type="compositionally biased region" description="Acidic residues" evidence="1">
    <location>
        <begin position="494"/>
        <end position="518"/>
    </location>
</feature>
<dbReference type="AlphaFoldDB" id="A0A8K0UIG0"/>
<feature type="region of interest" description="Disordered" evidence="1">
    <location>
        <begin position="494"/>
        <end position="612"/>
    </location>
</feature>
<dbReference type="GO" id="GO:0006888">
    <property type="term" value="P:endoplasmic reticulum to Golgi vesicle-mediated transport"/>
    <property type="evidence" value="ECO:0007669"/>
    <property type="project" value="TreeGrafter"/>
</dbReference>